<evidence type="ECO:0000313" key="2">
    <source>
        <dbReference type="Proteomes" id="UP000243686"/>
    </source>
</evidence>
<protein>
    <submittedName>
        <fullName evidence="1">Uncharacterized protein</fullName>
    </submittedName>
</protein>
<evidence type="ECO:0000313" key="1">
    <source>
        <dbReference type="EMBL" id="OON19590.1"/>
    </source>
</evidence>
<sequence length="265" mass="30215">MGPQDVGRIPATAMAVIRDTYGVDLAEVSNEMVGTGPFPTPGLVVSLPASNWNKLWNSISRWRRGAWRYRFTTTFTGRSTCAFIISREANLNLRQADIVCPALICLVCDLKSSGIRVSKVNVRHSHITFDHIPNVYYAHSRLNADHESELFILMETFHSNRGIRGYVRHHWNILLIACDLRNMRSWRRKFTQPFDELECINLKFLGLSLNEPSELFSMYNEALLFDSTAQCNRGSYHMWHVVAIDCHGTGRSVYHGLIESHTAES</sequence>
<accession>A0A1S8WYR6</accession>
<organism evidence="1 2">
    <name type="scientific">Opisthorchis viverrini</name>
    <name type="common">Southeast Asian liver fluke</name>
    <dbReference type="NCBI Taxonomy" id="6198"/>
    <lineage>
        <taxon>Eukaryota</taxon>
        <taxon>Metazoa</taxon>
        <taxon>Spiralia</taxon>
        <taxon>Lophotrochozoa</taxon>
        <taxon>Platyhelminthes</taxon>
        <taxon>Trematoda</taxon>
        <taxon>Digenea</taxon>
        <taxon>Opisthorchiida</taxon>
        <taxon>Opisthorchiata</taxon>
        <taxon>Opisthorchiidae</taxon>
        <taxon>Opisthorchis</taxon>
    </lineage>
</organism>
<proteinExistence type="predicted"/>
<name>A0A1S8WYR6_OPIVI</name>
<keyword evidence="2" id="KW-1185">Reference proteome</keyword>
<dbReference type="Proteomes" id="UP000243686">
    <property type="component" value="Unassembled WGS sequence"/>
</dbReference>
<dbReference type="AlphaFoldDB" id="A0A1S8WYR6"/>
<dbReference type="EMBL" id="KV893186">
    <property type="protein sequence ID" value="OON19590.1"/>
    <property type="molecule type" value="Genomic_DNA"/>
</dbReference>
<gene>
    <name evidence="1" type="ORF">X801_04541</name>
</gene>
<reference evidence="1 2" key="1">
    <citation type="submission" date="2015-03" db="EMBL/GenBank/DDBJ databases">
        <title>Draft genome of the nematode, Opisthorchis viverrini.</title>
        <authorList>
            <person name="Mitreva M."/>
        </authorList>
    </citation>
    <scope>NUCLEOTIDE SEQUENCE [LARGE SCALE GENOMIC DNA]</scope>
    <source>
        <strain evidence="1">Khon Kaen</strain>
    </source>
</reference>